<dbReference type="InterPro" id="IPR017900">
    <property type="entry name" value="4Fe4S_Fe_S_CS"/>
</dbReference>
<accession>A0ABV7AIF5</accession>
<proteinExistence type="predicted"/>
<dbReference type="Pfam" id="PF12838">
    <property type="entry name" value="Fer4_7"/>
    <property type="match status" value="1"/>
</dbReference>
<evidence type="ECO:0000256" key="3">
    <source>
        <dbReference type="ARBA" id="ARBA00023004"/>
    </source>
</evidence>
<keyword evidence="1" id="KW-0004">4Fe-4S</keyword>
<dbReference type="InterPro" id="IPR050572">
    <property type="entry name" value="Fe-S_Ferredoxin"/>
</dbReference>
<gene>
    <name evidence="6" type="ORF">ACFOES_13870</name>
</gene>
<keyword evidence="2" id="KW-0479">Metal-binding</keyword>
<evidence type="ECO:0000256" key="1">
    <source>
        <dbReference type="ARBA" id="ARBA00022485"/>
    </source>
</evidence>
<keyword evidence="3" id="KW-0408">Iron</keyword>
<feature type="domain" description="4Fe-4S ferredoxin-type" evidence="5">
    <location>
        <begin position="544"/>
        <end position="573"/>
    </location>
</feature>
<feature type="domain" description="4Fe-4S ferredoxin-type" evidence="5">
    <location>
        <begin position="303"/>
        <end position="332"/>
    </location>
</feature>
<reference evidence="7" key="1">
    <citation type="journal article" date="2019" name="Int. J. Syst. Evol. Microbiol.">
        <title>The Global Catalogue of Microorganisms (GCM) 10K type strain sequencing project: providing services to taxonomists for standard genome sequencing and annotation.</title>
        <authorList>
            <consortium name="The Broad Institute Genomics Platform"/>
            <consortium name="The Broad Institute Genome Sequencing Center for Infectious Disease"/>
            <person name="Wu L."/>
            <person name="Ma J."/>
        </authorList>
    </citation>
    <scope>NUCLEOTIDE SEQUENCE [LARGE SCALE GENOMIC DNA]</scope>
    <source>
        <strain evidence="7">KCTC 62192</strain>
    </source>
</reference>
<protein>
    <submittedName>
        <fullName evidence="6">4Fe-4S binding protein</fullName>
    </submittedName>
</protein>
<dbReference type="EMBL" id="JBHRSK010000010">
    <property type="protein sequence ID" value="MFC2969188.1"/>
    <property type="molecule type" value="Genomic_DNA"/>
</dbReference>
<evidence type="ECO:0000313" key="6">
    <source>
        <dbReference type="EMBL" id="MFC2969188.1"/>
    </source>
</evidence>
<keyword evidence="7" id="KW-1185">Reference proteome</keyword>
<evidence type="ECO:0000256" key="2">
    <source>
        <dbReference type="ARBA" id="ARBA00022723"/>
    </source>
</evidence>
<sequence>MSTGSKRVFLCNCEGSMAVGRDGLGKALGDGDTVSFHRHLCRAEIGSFEEALAGDAPLCVACAQESPLFAEIAGEAGRADVTFVNIRETAGWTGDKASPVPKMAALIAAAQQPITPARLREIESDGLCLVIGAGQVAFEAAARLNRTLSVTLLLTDPGDLLLPPVLDFPIFSGRVAKAAGSLGGFELTVDGYAALLPSSRGTAEFTMARNGARTQCSVIFDISGGAALFPRPGGRDGYFRADPGNPAAVLEAILDASDYVGTFEKPLYVGYDAAICAHQRSRLTGCTKCLDHCPAGAITPDGDGVFVDPGICGGCGNCAAHCPTGAISYSYPTRSDQIARIQTLARSYLAAGGKAPVLLLHDAGHGTPLIGAMARFGRGLPARVIPWELHSASGVGHDVLAAALAAGFRQVVVLADPAKAEEFAALAAEAELTEALLAGFGLAGNRVVTLMETDPDAVATALHALPELPEISRSAPAPRGGKREVARSALSALAEAGKPAAEVFALPDSAPYGAVAVDTDSCTLCLACVTACPVDALRDTAERPQLRFVESACVQCGLCAATCPEDAITLQPRYNLSPAAMRPVTLNEDEPAECISCGKPFAAGAMLRAVERTLAGKHRMFADEDSARLIRMCDACRLAELSKGGADPFAIAHPRRTRTTEDYLAADEKGLSIDDFLSDE</sequence>
<dbReference type="SUPFAM" id="SSF54862">
    <property type="entry name" value="4Fe-4S ferredoxins"/>
    <property type="match status" value="1"/>
</dbReference>
<feature type="domain" description="4Fe-4S ferredoxin-type" evidence="5">
    <location>
        <begin position="513"/>
        <end position="542"/>
    </location>
</feature>
<keyword evidence="4" id="KW-0411">Iron-sulfur</keyword>
<evidence type="ECO:0000313" key="7">
    <source>
        <dbReference type="Proteomes" id="UP001595443"/>
    </source>
</evidence>
<dbReference type="RefSeq" id="WP_377833893.1">
    <property type="nucleotide sequence ID" value="NZ_JBHRSK010000010.1"/>
</dbReference>
<dbReference type="PROSITE" id="PS00198">
    <property type="entry name" value="4FE4S_FER_1"/>
    <property type="match status" value="3"/>
</dbReference>
<name>A0ABV7AIF5_9RHOB</name>
<dbReference type="PROSITE" id="PS51379">
    <property type="entry name" value="4FE4S_FER_2"/>
    <property type="match status" value="3"/>
</dbReference>
<dbReference type="PANTHER" id="PTHR43687">
    <property type="entry name" value="ADENYLYLSULFATE REDUCTASE, BETA SUBUNIT"/>
    <property type="match status" value="1"/>
</dbReference>
<dbReference type="Pfam" id="PF13187">
    <property type="entry name" value="Fer4_9"/>
    <property type="match status" value="1"/>
</dbReference>
<evidence type="ECO:0000259" key="5">
    <source>
        <dbReference type="PROSITE" id="PS51379"/>
    </source>
</evidence>
<dbReference type="InterPro" id="IPR017896">
    <property type="entry name" value="4Fe4S_Fe-S-bd"/>
</dbReference>
<comment type="caution">
    <text evidence="6">The sequence shown here is derived from an EMBL/GenBank/DDBJ whole genome shotgun (WGS) entry which is preliminary data.</text>
</comment>
<dbReference type="PANTHER" id="PTHR43687:SF4">
    <property type="entry name" value="BLR5484 PROTEIN"/>
    <property type="match status" value="1"/>
</dbReference>
<evidence type="ECO:0000256" key="4">
    <source>
        <dbReference type="ARBA" id="ARBA00023014"/>
    </source>
</evidence>
<dbReference type="Gene3D" id="3.30.70.20">
    <property type="match status" value="3"/>
</dbReference>
<dbReference type="Proteomes" id="UP001595443">
    <property type="component" value="Unassembled WGS sequence"/>
</dbReference>
<organism evidence="6 7">
    <name type="scientific">Acidimangrovimonas pyrenivorans</name>
    <dbReference type="NCBI Taxonomy" id="2030798"/>
    <lineage>
        <taxon>Bacteria</taxon>
        <taxon>Pseudomonadati</taxon>
        <taxon>Pseudomonadota</taxon>
        <taxon>Alphaproteobacteria</taxon>
        <taxon>Rhodobacterales</taxon>
        <taxon>Paracoccaceae</taxon>
        <taxon>Acidimangrovimonas</taxon>
    </lineage>
</organism>